<feature type="domain" description="C2H2-type" evidence="16">
    <location>
        <begin position="352"/>
        <end position="381"/>
    </location>
</feature>
<evidence type="ECO:0000256" key="13">
    <source>
        <dbReference type="ARBA" id="ARBA00044085"/>
    </source>
</evidence>
<dbReference type="GO" id="GO:0030435">
    <property type="term" value="P:sporulation resulting in formation of a cellular spore"/>
    <property type="evidence" value="ECO:0007669"/>
    <property type="project" value="UniProtKB-KW"/>
</dbReference>
<proteinExistence type="predicted"/>
<feature type="region of interest" description="Disordered" evidence="15">
    <location>
        <begin position="282"/>
        <end position="302"/>
    </location>
</feature>
<dbReference type="FunFam" id="3.30.160.60:FF:000845">
    <property type="entry name" value="C2H2 type conidiation transcription factor BrlA"/>
    <property type="match status" value="1"/>
</dbReference>
<feature type="compositionally biased region" description="Basic and acidic residues" evidence="15">
    <location>
        <begin position="30"/>
        <end position="43"/>
    </location>
</feature>
<sequence length="464" mass="51499">MLELVEPILNRLNVLPTTKETSDSTNIDVQPRKDREIGETEDMRSQNNLTVEVDCSSLGSNECPSMSSSFSPMDSPTPTPTSIYSQGSLASPGWQDASSYPGHGYERHTGTTPMRSAFRLAGMTSNENMSMAYGGMEAQERAPLMPDFLSGYDENVEQFWIPSDAPKAYEGGSHSLPYPHTMAQCPPMVRSNYRPHAAYLPESATNPCLSRSIFHQPERVPTSMSMGNMMPWIPQATESIAPQTIAPSQVGPVTPPPSYSEFPASIHTFKTHSPGTPLRSCSLGTASGPDTPMSRLSGGAGDYLDDLQQSPPFRDGLARLPRQPSRKMIRKQSSRQNMSLENLPSIIKQVQFKCKEPGCKGRFKRQEHLKRHMKSHSKEKPHVCWVPGCHRAFSRSDNLNAHYTKTHSKRGGRNRYVATLDETSQDYDPDFRGQLTADGRPIRGSTLDDPMPDTREYSVDVLDD</sequence>
<dbReference type="InterPro" id="IPR051061">
    <property type="entry name" value="Zinc_finger_trans_reg"/>
</dbReference>
<evidence type="ECO:0000256" key="14">
    <source>
        <dbReference type="PROSITE-ProRule" id="PRU00042"/>
    </source>
</evidence>
<keyword evidence="4 14" id="KW-0863">Zinc-finger</keyword>
<keyword evidence="5" id="KW-0862">Zinc</keyword>
<reference evidence="17 18" key="1">
    <citation type="submission" date="2019-04" db="EMBL/GenBank/DDBJ databases">
        <title>Aspergillus burnettii sp. nov., novel species from soil in southeast Queensland.</title>
        <authorList>
            <person name="Gilchrist C.L.M."/>
            <person name="Pitt J.I."/>
            <person name="Lange L."/>
            <person name="Lacey H.J."/>
            <person name="Vuong D."/>
            <person name="Midgley D.J."/>
            <person name="Greenfield P."/>
            <person name="Bradbury M."/>
            <person name="Lacey E."/>
            <person name="Busk P.K."/>
            <person name="Pilgaard B."/>
            <person name="Chooi Y.H."/>
            <person name="Piggott A.M."/>
        </authorList>
    </citation>
    <scope>NUCLEOTIDE SEQUENCE [LARGE SCALE GENOMIC DNA]</scope>
    <source>
        <strain evidence="17 18">FRR 5400</strain>
    </source>
</reference>
<evidence type="ECO:0000256" key="9">
    <source>
        <dbReference type="ARBA" id="ARBA00023159"/>
    </source>
</evidence>
<dbReference type="Gene3D" id="3.30.160.60">
    <property type="entry name" value="Classic Zinc Finger"/>
    <property type="match status" value="2"/>
</dbReference>
<dbReference type="GO" id="GO:0008270">
    <property type="term" value="F:zinc ion binding"/>
    <property type="evidence" value="ECO:0007669"/>
    <property type="project" value="UniProtKB-KW"/>
</dbReference>
<dbReference type="InterPro" id="IPR036236">
    <property type="entry name" value="Znf_C2H2_sf"/>
</dbReference>
<evidence type="ECO:0000256" key="4">
    <source>
        <dbReference type="ARBA" id="ARBA00022771"/>
    </source>
</evidence>
<evidence type="ECO:0000313" key="18">
    <source>
        <dbReference type="Proteomes" id="UP000541154"/>
    </source>
</evidence>
<dbReference type="PROSITE" id="PS00028">
    <property type="entry name" value="ZINC_FINGER_C2H2_1"/>
    <property type="match status" value="2"/>
</dbReference>
<dbReference type="SUPFAM" id="SSF57667">
    <property type="entry name" value="beta-beta-alpha zinc fingers"/>
    <property type="match status" value="1"/>
</dbReference>
<dbReference type="PANTHER" id="PTHR46179:SF26">
    <property type="entry name" value="ZINC FINGER PROTEIN 423 HOMOLOG"/>
    <property type="match status" value="1"/>
</dbReference>
<dbReference type="PANTHER" id="PTHR46179">
    <property type="entry name" value="ZINC FINGER PROTEIN"/>
    <property type="match status" value="1"/>
</dbReference>
<evidence type="ECO:0000259" key="16">
    <source>
        <dbReference type="PROSITE" id="PS50157"/>
    </source>
</evidence>
<dbReference type="GO" id="GO:0005634">
    <property type="term" value="C:nucleus"/>
    <property type="evidence" value="ECO:0007669"/>
    <property type="project" value="UniProtKB-SubCell"/>
</dbReference>
<feature type="compositionally biased region" description="Polar residues" evidence="15">
    <location>
        <begin position="16"/>
        <end position="28"/>
    </location>
</feature>
<dbReference type="InterPro" id="IPR013087">
    <property type="entry name" value="Znf_C2H2_type"/>
</dbReference>
<dbReference type="PROSITE" id="PS50157">
    <property type="entry name" value="ZINC_FINGER_C2H2_2"/>
    <property type="match status" value="2"/>
</dbReference>
<dbReference type="GO" id="GO:0003677">
    <property type="term" value="F:DNA binding"/>
    <property type="evidence" value="ECO:0007669"/>
    <property type="project" value="UniProtKB-KW"/>
</dbReference>
<keyword evidence="18" id="KW-1185">Reference proteome</keyword>
<evidence type="ECO:0000256" key="10">
    <source>
        <dbReference type="ARBA" id="ARBA00023163"/>
    </source>
</evidence>
<keyword evidence="11" id="KW-0539">Nucleus</keyword>
<evidence type="ECO:0000256" key="11">
    <source>
        <dbReference type="ARBA" id="ARBA00023242"/>
    </source>
</evidence>
<comment type="subcellular location">
    <subcellularLocation>
        <location evidence="1">Nucleus</location>
    </subcellularLocation>
</comment>
<dbReference type="EMBL" id="SPNV01000012">
    <property type="protein sequence ID" value="KAF5866086.1"/>
    <property type="molecule type" value="Genomic_DNA"/>
</dbReference>
<dbReference type="GO" id="GO:0048315">
    <property type="term" value="P:conidium formation"/>
    <property type="evidence" value="ECO:0007669"/>
    <property type="project" value="UniProtKB-KW"/>
</dbReference>
<feature type="region of interest" description="Disordered" evidence="15">
    <location>
        <begin position="423"/>
        <end position="464"/>
    </location>
</feature>
<keyword evidence="3" id="KW-0677">Repeat</keyword>
<feature type="compositionally biased region" description="Low complexity" evidence="15">
    <location>
        <begin position="64"/>
        <end position="82"/>
    </location>
</feature>
<evidence type="ECO:0000256" key="15">
    <source>
        <dbReference type="SAM" id="MobiDB-lite"/>
    </source>
</evidence>
<organism evidence="17 18">
    <name type="scientific">Petromyces alliaceus</name>
    <name type="common">Aspergillus alliaceus</name>
    <dbReference type="NCBI Taxonomy" id="209559"/>
    <lineage>
        <taxon>Eukaryota</taxon>
        <taxon>Fungi</taxon>
        <taxon>Dikarya</taxon>
        <taxon>Ascomycota</taxon>
        <taxon>Pezizomycotina</taxon>
        <taxon>Eurotiomycetes</taxon>
        <taxon>Eurotiomycetidae</taxon>
        <taxon>Eurotiales</taxon>
        <taxon>Aspergillaceae</taxon>
        <taxon>Aspergillus</taxon>
        <taxon>Aspergillus subgen. Circumdati</taxon>
    </lineage>
</organism>
<feature type="region of interest" description="Disordered" evidence="15">
    <location>
        <begin position="16"/>
        <end position="43"/>
    </location>
</feature>
<evidence type="ECO:0000256" key="3">
    <source>
        <dbReference type="ARBA" id="ARBA00022737"/>
    </source>
</evidence>
<evidence type="ECO:0000256" key="6">
    <source>
        <dbReference type="ARBA" id="ARBA00022969"/>
    </source>
</evidence>
<evidence type="ECO:0000256" key="2">
    <source>
        <dbReference type="ARBA" id="ARBA00022723"/>
    </source>
</evidence>
<dbReference type="AlphaFoldDB" id="A0A8H6EB45"/>
<evidence type="ECO:0000256" key="12">
    <source>
        <dbReference type="ARBA" id="ARBA00023321"/>
    </source>
</evidence>
<dbReference type="Proteomes" id="UP000541154">
    <property type="component" value="Unassembled WGS sequence"/>
</dbReference>
<evidence type="ECO:0000256" key="1">
    <source>
        <dbReference type="ARBA" id="ARBA00004123"/>
    </source>
</evidence>
<keyword evidence="10" id="KW-0804">Transcription</keyword>
<dbReference type="GO" id="GO:0006357">
    <property type="term" value="P:regulation of transcription by RNA polymerase II"/>
    <property type="evidence" value="ECO:0007669"/>
    <property type="project" value="TreeGrafter"/>
</dbReference>
<evidence type="ECO:0000256" key="8">
    <source>
        <dbReference type="ARBA" id="ARBA00023125"/>
    </source>
</evidence>
<gene>
    <name evidence="17" type="ORF">ETB97_001164</name>
</gene>
<evidence type="ECO:0000256" key="5">
    <source>
        <dbReference type="ARBA" id="ARBA00022833"/>
    </source>
</evidence>
<dbReference type="SMART" id="SM00355">
    <property type="entry name" value="ZnF_C2H2"/>
    <property type="match status" value="2"/>
</dbReference>
<keyword evidence="7" id="KW-0805">Transcription regulation</keyword>
<accession>A0A8H6EB45</accession>
<name>A0A8H6EB45_PETAA</name>
<dbReference type="Pfam" id="PF00096">
    <property type="entry name" value="zf-C2H2"/>
    <property type="match status" value="2"/>
</dbReference>
<keyword evidence="9" id="KW-0010">Activator</keyword>
<feature type="region of interest" description="Disordered" evidence="15">
    <location>
        <begin position="57"/>
        <end position="96"/>
    </location>
</feature>
<feature type="domain" description="C2H2-type" evidence="16">
    <location>
        <begin position="382"/>
        <end position="412"/>
    </location>
</feature>
<evidence type="ECO:0000256" key="7">
    <source>
        <dbReference type="ARBA" id="ARBA00023015"/>
    </source>
</evidence>
<protein>
    <recommendedName>
        <fullName evidence="13">C2H2 type master regulator of conidiophore development brlA</fullName>
    </recommendedName>
</protein>
<keyword evidence="8" id="KW-0238">DNA-binding</keyword>
<comment type="caution">
    <text evidence="17">The sequence shown here is derived from an EMBL/GenBank/DDBJ whole genome shotgun (WGS) entry which is preliminary data.</text>
</comment>
<evidence type="ECO:0000313" key="17">
    <source>
        <dbReference type="EMBL" id="KAF5866086.1"/>
    </source>
</evidence>
<keyword evidence="12" id="KW-0183">Conidiation</keyword>
<keyword evidence="2" id="KW-0479">Metal-binding</keyword>
<keyword evidence="6" id="KW-0749">Sporulation</keyword>